<dbReference type="PROSITE" id="PS50016">
    <property type="entry name" value="ZF_PHD_2"/>
    <property type="match status" value="1"/>
</dbReference>
<dbReference type="Proteomes" id="UP001152320">
    <property type="component" value="Chromosome 19"/>
</dbReference>
<dbReference type="PANTHER" id="PTHR24102">
    <property type="entry name" value="PHD FINGER PROTEIN"/>
    <property type="match status" value="1"/>
</dbReference>
<keyword evidence="9" id="KW-1185">Reference proteome</keyword>
<proteinExistence type="predicted"/>
<evidence type="ECO:0000256" key="2">
    <source>
        <dbReference type="ARBA" id="ARBA00022771"/>
    </source>
</evidence>
<dbReference type="AlphaFoldDB" id="A0A9Q0YLX0"/>
<dbReference type="CDD" id="cd15523">
    <property type="entry name" value="PHD_PHF21A"/>
    <property type="match status" value="1"/>
</dbReference>
<keyword evidence="5" id="KW-0175">Coiled coil</keyword>
<dbReference type="OrthoDB" id="336088at2759"/>
<evidence type="ECO:0000256" key="1">
    <source>
        <dbReference type="ARBA" id="ARBA00022723"/>
    </source>
</evidence>
<dbReference type="InterPro" id="IPR011011">
    <property type="entry name" value="Znf_FYVE_PHD"/>
</dbReference>
<keyword evidence="3" id="KW-0862">Zinc</keyword>
<reference evidence="8" key="1">
    <citation type="submission" date="2021-10" db="EMBL/GenBank/DDBJ databases">
        <title>Tropical sea cucumber genome reveals ecological adaptation and Cuvierian tubules defense mechanism.</title>
        <authorList>
            <person name="Chen T."/>
        </authorList>
    </citation>
    <scope>NUCLEOTIDE SEQUENCE</scope>
    <source>
        <strain evidence="8">Nanhai2018</strain>
        <tissue evidence="8">Muscle</tissue>
    </source>
</reference>
<dbReference type="SMART" id="SM00249">
    <property type="entry name" value="PHD"/>
    <property type="match status" value="1"/>
</dbReference>
<keyword evidence="2 4" id="KW-0863">Zinc-finger</keyword>
<evidence type="ECO:0000256" key="4">
    <source>
        <dbReference type="PROSITE-ProRule" id="PRU00146"/>
    </source>
</evidence>
<dbReference type="Gene3D" id="3.30.40.10">
    <property type="entry name" value="Zinc/RING finger domain, C3HC4 (zinc finger)"/>
    <property type="match status" value="1"/>
</dbReference>
<dbReference type="InterPro" id="IPR019786">
    <property type="entry name" value="Zinc_finger_PHD-type_CS"/>
</dbReference>
<evidence type="ECO:0000256" key="5">
    <source>
        <dbReference type="SAM" id="Coils"/>
    </source>
</evidence>
<accession>A0A9Q0YLX0</accession>
<feature type="coiled-coil region" evidence="5">
    <location>
        <begin position="357"/>
        <end position="419"/>
    </location>
</feature>
<feature type="domain" description="PHD-type" evidence="7">
    <location>
        <begin position="286"/>
        <end position="333"/>
    </location>
</feature>
<dbReference type="SUPFAM" id="SSF57903">
    <property type="entry name" value="FYVE/PHD zinc finger"/>
    <property type="match status" value="1"/>
</dbReference>
<keyword evidence="1" id="KW-0479">Metal-binding</keyword>
<dbReference type="InterPro" id="IPR019787">
    <property type="entry name" value="Znf_PHD-finger"/>
</dbReference>
<gene>
    <name evidence="8" type="ORF">HOLleu_36274</name>
</gene>
<dbReference type="InterPro" id="IPR013083">
    <property type="entry name" value="Znf_RING/FYVE/PHD"/>
</dbReference>
<name>A0A9Q0YLX0_HOLLE</name>
<feature type="compositionally biased region" description="Polar residues" evidence="6">
    <location>
        <begin position="103"/>
        <end position="112"/>
    </location>
</feature>
<evidence type="ECO:0000256" key="3">
    <source>
        <dbReference type="ARBA" id="ARBA00022833"/>
    </source>
</evidence>
<dbReference type="PROSITE" id="PS01359">
    <property type="entry name" value="ZF_PHD_1"/>
    <property type="match status" value="1"/>
</dbReference>
<feature type="region of interest" description="Disordered" evidence="6">
    <location>
        <begin position="97"/>
        <end position="117"/>
    </location>
</feature>
<organism evidence="8 9">
    <name type="scientific">Holothuria leucospilota</name>
    <name type="common">Black long sea cucumber</name>
    <name type="synonym">Mertensiothuria leucospilota</name>
    <dbReference type="NCBI Taxonomy" id="206669"/>
    <lineage>
        <taxon>Eukaryota</taxon>
        <taxon>Metazoa</taxon>
        <taxon>Echinodermata</taxon>
        <taxon>Eleutherozoa</taxon>
        <taxon>Echinozoa</taxon>
        <taxon>Holothuroidea</taxon>
        <taxon>Aspidochirotacea</taxon>
        <taxon>Aspidochirotida</taxon>
        <taxon>Holothuriidae</taxon>
        <taxon>Holothuria</taxon>
    </lineage>
</organism>
<dbReference type="GO" id="GO:0008270">
    <property type="term" value="F:zinc ion binding"/>
    <property type="evidence" value="ECO:0007669"/>
    <property type="project" value="UniProtKB-KW"/>
</dbReference>
<evidence type="ECO:0000256" key="6">
    <source>
        <dbReference type="SAM" id="MobiDB-lite"/>
    </source>
</evidence>
<sequence length="425" mass="48234">MANPELQKLQQQLRKEIQAHQILVLKVQSEPNDSELKKSITEQQLKIASLSEKQKKVVEQLRAQLGIKKSPVQNEKKASAAMPLGTSQHLNIPTRPSMKGSMKSHQSSGTTPPLTPPRMSILTNKPTMFPIKVPQIQCRLSSGGSGEKKSSLSKIEIPEKKLVKFKEQKHIGHVKPKKALTPEEMKLEFMAALGLITQRTLEHLQNKRQERKRRSTANPQFSSYNKKELESRQSASSYIAATAGSTEWLHDTRKRSRFSPTESIKETPSTLKSPASAVNGRPDNHEDTCAVCHRIGELLCCDTCRLVYHFDCLDPPLSRVPTGVWSCPQCQLTISGKDKADDWTGKLAVVQSYLAHKNNKEEEKRLLMQKTSELRNERLSLEERVKQLNEAITIKKKNSEELMRSYQRTEKTVQKIKDQMTLMQR</sequence>
<comment type="caution">
    <text evidence="8">The sequence shown here is derived from an EMBL/GenBank/DDBJ whole genome shotgun (WGS) entry which is preliminary data.</text>
</comment>
<protein>
    <submittedName>
        <fullName evidence="8">PHD finger protein 21A</fullName>
    </submittedName>
</protein>
<feature type="region of interest" description="Disordered" evidence="6">
    <location>
        <begin position="251"/>
        <end position="283"/>
    </location>
</feature>
<evidence type="ECO:0000313" key="8">
    <source>
        <dbReference type="EMBL" id="KAJ8023745.1"/>
    </source>
</evidence>
<dbReference type="EMBL" id="JAIZAY010000019">
    <property type="protein sequence ID" value="KAJ8023745.1"/>
    <property type="molecule type" value="Genomic_DNA"/>
</dbReference>
<dbReference type="Pfam" id="PF00628">
    <property type="entry name" value="PHD"/>
    <property type="match status" value="1"/>
</dbReference>
<dbReference type="PANTHER" id="PTHR24102:SF28">
    <property type="entry name" value="PHD-TYPE DOMAIN-CONTAINING PROTEIN"/>
    <property type="match status" value="1"/>
</dbReference>
<evidence type="ECO:0000259" key="7">
    <source>
        <dbReference type="PROSITE" id="PS50016"/>
    </source>
</evidence>
<feature type="region of interest" description="Disordered" evidence="6">
    <location>
        <begin position="205"/>
        <end position="229"/>
    </location>
</feature>
<feature type="compositionally biased region" description="Polar residues" evidence="6">
    <location>
        <begin position="258"/>
        <end position="273"/>
    </location>
</feature>
<evidence type="ECO:0000313" key="9">
    <source>
        <dbReference type="Proteomes" id="UP001152320"/>
    </source>
</evidence>
<dbReference type="InterPro" id="IPR001965">
    <property type="entry name" value="Znf_PHD"/>
</dbReference>